<evidence type="ECO:0000313" key="2">
    <source>
        <dbReference type="EMBL" id="GMG81727.1"/>
    </source>
</evidence>
<proteinExistence type="predicted"/>
<organism evidence="2 3">
    <name type="scientific">Paralimibaculum aggregatum</name>
    <dbReference type="NCBI Taxonomy" id="3036245"/>
    <lineage>
        <taxon>Bacteria</taxon>
        <taxon>Pseudomonadati</taxon>
        <taxon>Pseudomonadota</taxon>
        <taxon>Alphaproteobacteria</taxon>
        <taxon>Rhodobacterales</taxon>
        <taxon>Paracoccaceae</taxon>
        <taxon>Paralimibaculum</taxon>
    </lineage>
</organism>
<evidence type="ECO:0000313" key="3">
    <source>
        <dbReference type="Proteomes" id="UP001239909"/>
    </source>
</evidence>
<dbReference type="Gene3D" id="3.40.50.10540">
    <property type="entry name" value="Crotonobetainyl-coa:carnitine coa-transferase, domain 1"/>
    <property type="match status" value="1"/>
</dbReference>
<keyword evidence="1 2" id="KW-0808">Transferase</keyword>
<dbReference type="InterPro" id="IPR003673">
    <property type="entry name" value="CoA-Trfase_fam_III"/>
</dbReference>
<dbReference type="InterPro" id="IPR044855">
    <property type="entry name" value="CoA-Trfase_III_dom3_sf"/>
</dbReference>
<dbReference type="PANTHER" id="PTHR48207">
    <property type="entry name" value="SUCCINATE--HYDROXYMETHYLGLUTARATE COA-TRANSFERASE"/>
    <property type="match status" value="1"/>
</dbReference>
<dbReference type="PANTHER" id="PTHR48207:SF4">
    <property type="entry name" value="BLL6097 PROTEIN"/>
    <property type="match status" value="1"/>
</dbReference>
<dbReference type="SUPFAM" id="SSF89796">
    <property type="entry name" value="CoA-transferase family III (CaiB/BaiF)"/>
    <property type="match status" value="1"/>
</dbReference>
<sequence length="398" mass="41125">MSGPLRGIRVVELAHIMAGPVCGLMLADMGADVVKVEKPAGDDTRRMVPPKVGDESAAYLMMNRGKRGIALDLKQAPALEALGRLLDGADIVIENYRMGTMERLGLGYEALAARNPGLILVEISGFGRTGPYAARGGFDLIAQGMGGLMAITGEGPGRPPVKVGAPVSDITAGILGAMGACAALESRRRTGRGQRVDTSLFEAAITHTYWQSAIAFATGESPGPMGSAHPLNAPYQAFETADGWICVGAANQANWERMIGLIGAEALGADPRFASNADRMANRAALEAALNAIFRTRGTADWLATLEAGGMPAGPVNSIAEMHADPQTLAREMVVETEHPTAGRVPTLGLPVKFSETPGGVQGPAPRLGEHTAEVLAEAGYDAAEIAALLASGAAIAA</sequence>
<dbReference type="Gene3D" id="3.30.1540.10">
    <property type="entry name" value="formyl-coa transferase, domain 3"/>
    <property type="match status" value="1"/>
</dbReference>
<keyword evidence="3" id="KW-1185">Reference proteome</keyword>
<comment type="caution">
    <text evidence="2">The sequence shown here is derived from an EMBL/GenBank/DDBJ whole genome shotgun (WGS) entry which is preliminary data.</text>
</comment>
<gene>
    <name evidence="2" type="ORF">LNKW23_09400</name>
</gene>
<dbReference type="InterPro" id="IPR050483">
    <property type="entry name" value="CoA-transferase_III_domain"/>
</dbReference>
<dbReference type="Proteomes" id="UP001239909">
    <property type="component" value="Unassembled WGS sequence"/>
</dbReference>
<dbReference type="GO" id="GO:0016740">
    <property type="term" value="F:transferase activity"/>
    <property type="evidence" value="ECO:0007669"/>
    <property type="project" value="UniProtKB-KW"/>
</dbReference>
<evidence type="ECO:0000256" key="1">
    <source>
        <dbReference type="ARBA" id="ARBA00022679"/>
    </source>
</evidence>
<dbReference type="InterPro" id="IPR023606">
    <property type="entry name" value="CoA-Trfase_III_dom_1_sf"/>
</dbReference>
<name>A0ABQ6LJ80_9RHOB</name>
<dbReference type="RefSeq" id="WP_285670443.1">
    <property type="nucleotide sequence ID" value="NZ_BSYI01000005.1"/>
</dbReference>
<reference evidence="2 3" key="1">
    <citation type="submission" date="2023-04" db="EMBL/GenBank/DDBJ databases">
        <title>Marinoamorphus aggregata gen. nov., sp. Nov., isolate from tissue of brittle star Ophioplocus japonicus.</title>
        <authorList>
            <person name="Kawano K."/>
            <person name="Sawayama S."/>
            <person name="Nakagawa S."/>
        </authorList>
    </citation>
    <scope>NUCLEOTIDE SEQUENCE [LARGE SCALE GENOMIC DNA]</scope>
    <source>
        <strain evidence="2 3">NKW23</strain>
    </source>
</reference>
<dbReference type="EMBL" id="BSYI01000005">
    <property type="protein sequence ID" value="GMG81727.1"/>
    <property type="molecule type" value="Genomic_DNA"/>
</dbReference>
<protein>
    <submittedName>
        <fullName evidence="2">CoA transferase</fullName>
    </submittedName>
</protein>
<accession>A0ABQ6LJ80</accession>
<dbReference type="Pfam" id="PF02515">
    <property type="entry name" value="CoA_transf_3"/>
    <property type="match status" value="1"/>
</dbReference>